<feature type="domain" description="Acyl-CoA dehydrogenase/oxidase C-terminal" evidence="6">
    <location>
        <begin position="258"/>
        <end position="377"/>
    </location>
</feature>
<evidence type="ECO:0000313" key="9">
    <source>
        <dbReference type="Proteomes" id="UP000298017"/>
    </source>
</evidence>
<dbReference type="InterPro" id="IPR036250">
    <property type="entry name" value="AcylCo_DH-like_C"/>
</dbReference>
<dbReference type="Pfam" id="PF00441">
    <property type="entry name" value="Acyl-CoA_dh_1"/>
    <property type="match status" value="1"/>
</dbReference>
<dbReference type="InterPro" id="IPR009075">
    <property type="entry name" value="AcylCo_DH/oxidase_C"/>
</dbReference>
<proteinExistence type="inferred from homology"/>
<dbReference type="Proteomes" id="UP000298017">
    <property type="component" value="Unassembled WGS sequence"/>
</dbReference>
<dbReference type="GO" id="GO:0003995">
    <property type="term" value="F:acyl-CoA dehydrogenase activity"/>
    <property type="evidence" value="ECO:0007669"/>
    <property type="project" value="TreeGrafter"/>
</dbReference>
<keyword evidence="4" id="KW-0274">FAD</keyword>
<evidence type="ECO:0000256" key="2">
    <source>
        <dbReference type="ARBA" id="ARBA00009347"/>
    </source>
</evidence>
<evidence type="ECO:0000256" key="1">
    <source>
        <dbReference type="ARBA" id="ARBA00001974"/>
    </source>
</evidence>
<dbReference type="AlphaFoldDB" id="A0AAX2SDE5"/>
<dbReference type="RefSeq" id="WP_019311049.1">
    <property type="nucleotide sequence ID" value="NZ_CABMOG010000006.1"/>
</dbReference>
<comment type="caution">
    <text evidence="8">The sequence shown here is derived from an EMBL/GenBank/DDBJ whole genome shotgun (WGS) entry which is preliminary data.</text>
</comment>
<evidence type="ECO:0000313" key="8">
    <source>
        <dbReference type="EMBL" id="TFI01004.1"/>
    </source>
</evidence>
<dbReference type="Gene3D" id="1.20.140.10">
    <property type="entry name" value="Butyryl-CoA Dehydrogenase, subunit A, domain 3"/>
    <property type="match status" value="1"/>
</dbReference>
<dbReference type="PANTHER" id="PTHR43884:SF12">
    <property type="entry name" value="ISOVALERYL-COA DEHYDROGENASE, MITOCHONDRIAL-RELATED"/>
    <property type="match status" value="1"/>
</dbReference>
<evidence type="ECO:0000256" key="5">
    <source>
        <dbReference type="SAM" id="MobiDB-lite"/>
    </source>
</evidence>
<accession>A0AAX2SDE5</accession>
<dbReference type="InterPro" id="IPR046373">
    <property type="entry name" value="Acyl-CoA_Oxase/DH_mid-dom_sf"/>
</dbReference>
<comment type="cofactor">
    <cofactor evidence="1">
        <name>FAD</name>
        <dbReference type="ChEBI" id="CHEBI:57692"/>
    </cofactor>
</comment>
<name>A0AAX2SDE5_KOCRH</name>
<comment type="similarity">
    <text evidence="2">Belongs to the acyl-CoA dehydrogenase family.</text>
</comment>
<dbReference type="GO" id="GO:0050660">
    <property type="term" value="F:flavin adenine dinucleotide binding"/>
    <property type="evidence" value="ECO:0007669"/>
    <property type="project" value="InterPro"/>
</dbReference>
<feature type="domain" description="Acyl-CoA dehydrogenase/oxidase N-terminal" evidence="7">
    <location>
        <begin position="21"/>
        <end position="128"/>
    </location>
</feature>
<keyword evidence="9" id="KW-1185">Reference proteome</keyword>
<dbReference type="Gene3D" id="2.40.110.10">
    <property type="entry name" value="Butyryl-CoA Dehydrogenase, subunit A, domain 2"/>
    <property type="match status" value="1"/>
</dbReference>
<evidence type="ECO:0000259" key="6">
    <source>
        <dbReference type="Pfam" id="PF00441"/>
    </source>
</evidence>
<feature type="compositionally biased region" description="Basic and acidic residues" evidence="5">
    <location>
        <begin position="12"/>
        <end position="25"/>
    </location>
</feature>
<evidence type="ECO:0000256" key="3">
    <source>
        <dbReference type="ARBA" id="ARBA00022630"/>
    </source>
</evidence>
<feature type="region of interest" description="Disordered" evidence="5">
    <location>
        <begin position="1"/>
        <end position="31"/>
    </location>
</feature>
<keyword evidence="3" id="KW-0285">Flavoprotein</keyword>
<dbReference type="InterPro" id="IPR009100">
    <property type="entry name" value="AcylCoA_DH/oxidase_NM_dom_sf"/>
</dbReference>
<sequence length="404" mass="43486">MTETTVLSDTPRAQREEPENEDRTQRNAARAEAVAAVAREFAAAVDEEGRFPREAIDEARTQGLLGAPMSEADGGLGWSITELCRMLERVGRECTSTAMILAMHHSQTLCLTRHADTEYLRDFTRRVATEGLLLASATTEVNIGGNTRSSTCAVRPAGDGRVHLHKTCPVISYGAYADAILVTARASEEAASSDQVLLVVEAADLQLERQRGWDALGMRGTCSESFELDATTRADAVFTALFETISAQTMLPGAHCLWASAWLGMATQAGLTARSVVQKAARKTPGTTPPSALRLAELEVQLQAMTDVVRASVARYEAAYDDPAACESMQFAIAMNTLKVSGAEAVRRIVGDALVIVGITGFANRSPVSLARLYRDSIGPSVMVNNDRILQHTATMQLVSRGQR</sequence>
<protein>
    <submittedName>
        <fullName evidence="8">Acyl-CoA dehydrogenase</fullName>
    </submittedName>
</protein>
<dbReference type="Pfam" id="PF02771">
    <property type="entry name" value="Acyl-CoA_dh_N"/>
    <property type="match status" value="1"/>
</dbReference>
<dbReference type="SUPFAM" id="SSF56645">
    <property type="entry name" value="Acyl-CoA dehydrogenase NM domain-like"/>
    <property type="match status" value="1"/>
</dbReference>
<dbReference type="PANTHER" id="PTHR43884">
    <property type="entry name" value="ACYL-COA DEHYDROGENASE"/>
    <property type="match status" value="1"/>
</dbReference>
<reference evidence="8 9" key="1">
    <citation type="submission" date="2019-03" db="EMBL/GenBank/DDBJ databases">
        <title>Genome Sequencing and Assembly of Various Microbes Isolated from Alder Root Nodule.</title>
        <authorList>
            <person name="Swanson E."/>
            <person name="Sevigny J.L."/>
            <person name="Pesce C."/>
            <person name="Davis I."/>
            <person name="Kleiner V."/>
            <person name="Tisa L."/>
        </authorList>
    </citation>
    <scope>NUCLEOTIDE SEQUENCE [LARGE SCALE GENOMIC DNA]</scope>
    <source>
        <strain evidence="8 9">4R-31</strain>
    </source>
</reference>
<evidence type="ECO:0000256" key="4">
    <source>
        <dbReference type="ARBA" id="ARBA00022827"/>
    </source>
</evidence>
<gene>
    <name evidence="8" type="ORF">E4P33_08030</name>
</gene>
<organism evidence="8 9">
    <name type="scientific">Kocuria rhizophila</name>
    <dbReference type="NCBI Taxonomy" id="72000"/>
    <lineage>
        <taxon>Bacteria</taxon>
        <taxon>Bacillati</taxon>
        <taxon>Actinomycetota</taxon>
        <taxon>Actinomycetes</taxon>
        <taxon>Micrococcales</taxon>
        <taxon>Micrococcaceae</taxon>
        <taxon>Kocuria</taxon>
    </lineage>
</organism>
<evidence type="ECO:0000259" key="7">
    <source>
        <dbReference type="Pfam" id="PF02771"/>
    </source>
</evidence>
<dbReference type="InterPro" id="IPR013786">
    <property type="entry name" value="AcylCoA_DH/ox_N"/>
</dbReference>
<dbReference type="EMBL" id="SPNK01000007">
    <property type="protein sequence ID" value="TFI01004.1"/>
    <property type="molecule type" value="Genomic_DNA"/>
</dbReference>
<dbReference type="Gene3D" id="1.10.540.10">
    <property type="entry name" value="Acyl-CoA dehydrogenase/oxidase, N-terminal domain"/>
    <property type="match status" value="1"/>
</dbReference>
<dbReference type="SUPFAM" id="SSF47203">
    <property type="entry name" value="Acyl-CoA dehydrogenase C-terminal domain-like"/>
    <property type="match status" value="1"/>
</dbReference>
<dbReference type="InterPro" id="IPR037069">
    <property type="entry name" value="AcylCoA_DH/ox_N_sf"/>
</dbReference>